<accession>A0AAU8GEE1</accession>
<organism evidence="1">
    <name type="scientific">Salmonella phage vB_SEnST11_KE22</name>
    <dbReference type="NCBI Taxonomy" id="3161173"/>
    <lineage>
        <taxon>Viruses</taxon>
        <taxon>Duplodnaviria</taxon>
        <taxon>Heunggongvirae</taxon>
        <taxon>Uroviricota</taxon>
        <taxon>Caudoviricetes</taxon>
        <taxon>Vequintavirinae</taxon>
        <taxon>Seunavirus</taxon>
    </lineage>
</organism>
<evidence type="ECO:0000313" key="1">
    <source>
        <dbReference type="EMBL" id="XCH40206.1"/>
    </source>
</evidence>
<sequence length="69" mass="8152">MSDKYGNAREELGKMIERKEIIEDILKEIDTCRHLRDKQVINSTQREIYNLVIDTLIHVGKKIQERGVK</sequence>
<dbReference type="EMBL" id="PP856721">
    <property type="protein sequence ID" value="XCH40206.1"/>
    <property type="molecule type" value="Genomic_DNA"/>
</dbReference>
<gene>
    <name evidence="1" type="ORF">NDDWPVAN_CDS0080</name>
</gene>
<name>A0AAU8GEE1_9CAUD</name>
<proteinExistence type="predicted"/>
<reference evidence="1" key="1">
    <citation type="submission" date="2024-05" db="EMBL/GenBank/DDBJ databases">
        <authorList>
            <person name="Mugo M.M."/>
            <person name="Musyoki A.M."/>
            <person name="Makumi A.M."/>
            <person name="Mutai I."/>
            <person name="Drechsel O."/>
            <person name="Kering K.K."/>
            <person name="Muturi P."/>
            <person name="Mbae C.K."/>
            <person name="Kariuki S.M."/>
        </authorList>
    </citation>
    <scope>NUCLEOTIDE SEQUENCE</scope>
</reference>
<protein>
    <submittedName>
        <fullName evidence="1">Uncharacterized protein</fullName>
    </submittedName>
</protein>